<dbReference type="GO" id="GO:0008168">
    <property type="term" value="F:methyltransferase activity"/>
    <property type="evidence" value="ECO:0007669"/>
    <property type="project" value="UniProtKB-KW"/>
</dbReference>
<evidence type="ECO:0000313" key="3">
    <source>
        <dbReference type="Proteomes" id="UP001480595"/>
    </source>
</evidence>
<sequence length="197" mass="21233">MGATINESDAVLEEDGRTSHGYKGGSHAPSIASPSRILDVETGTGMWAIEYATENPDATIIGTDLNMISARNASLLLLSYSSREPHYMTITGPPASPSSRMTRKEDDDDRNQPLPLLHRPRPAPSSTPFDYIHLHSIFLDFQNISMRVLRQVFARTCAPGGGWFEYVCQGPVGAGSIATTAAERGRRFGAVNGGLGL</sequence>
<evidence type="ECO:0000313" key="2">
    <source>
        <dbReference type="EMBL" id="KAK8070056.1"/>
    </source>
</evidence>
<dbReference type="Proteomes" id="UP001480595">
    <property type="component" value="Unassembled WGS sequence"/>
</dbReference>
<dbReference type="GO" id="GO:0032259">
    <property type="term" value="P:methylation"/>
    <property type="evidence" value="ECO:0007669"/>
    <property type="project" value="UniProtKB-KW"/>
</dbReference>
<keyword evidence="3" id="KW-1185">Reference proteome</keyword>
<keyword evidence="2" id="KW-0808">Transferase</keyword>
<dbReference type="InterPro" id="IPR029063">
    <property type="entry name" value="SAM-dependent_MTases_sf"/>
</dbReference>
<accession>A0ABR1VID0</accession>
<dbReference type="SUPFAM" id="SSF53335">
    <property type="entry name" value="S-adenosyl-L-methionine-dependent methyltransferases"/>
    <property type="match status" value="1"/>
</dbReference>
<dbReference type="Pfam" id="PF13489">
    <property type="entry name" value="Methyltransf_23"/>
    <property type="match status" value="1"/>
</dbReference>
<evidence type="ECO:0000256" key="1">
    <source>
        <dbReference type="SAM" id="MobiDB-lite"/>
    </source>
</evidence>
<gene>
    <name evidence="2" type="ORF">PG994_006672</name>
</gene>
<comment type="caution">
    <text evidence="2">The sequence shown here is derived from an EMBL/GenBank/DDBJ whole genome shotgun (WGS) entry which is preliminary data.</text>
</comment>
<dbReference type="GeneID" id="92091144"/>
<dbReference type="EMBL" id="JAQQWL010000006">
    <property type="protein sequence ID" value="KAK8070056.1"/>
    <property type="molecule type" value="Genomic_DNA"/>
</dbReference>
<protein>
    <submittedName>
        <fullName evidence="2">S-adenosyl-L-methionine-dependent methyltransferase</fullName>
    </submittedName>
</protein>
<reference evidence="2 3" key="1">
    <citation type="submission" date="2023-01" db="EMBL/GenBank/DDBJ databases">
        <title>Analysis of 21 Apiospora genomes using comparative genomics revels a genus with tremendous synthesis potential of carbohydrate active enzymes and secondary metabolites.</title>
        <authorList>
            <person name="Sorensen T."/>
        </authorList>
    </citation>
    <scope>NUCLEOTIDE SEQUENCE [LARGE SCALE GENOMIC DNA]</scope>
    <source>
        <strain evidence="2 3">CBS 135458</strain>
    </source>
</reference>
<name>A0ABR1VID0_9PEZI</name>
<organism evidence="2 3">
    <name type="scientific">Apiospora phragmitis</name>
    <dbReference type="NCBI Taxonomy" id="2905665"/>
    <lineage>
        <taxon>Eukaryota</taxon>
        <taxon>Fungi</taxon>
        <taxon>Dikarya</taxon>
        <taxon>Ascomycota</taxon>
        <taxon>Pezizomycotina</taxon>
        <taxon>Sordariomycetes</taxon>
        <taxon>Xylariomycetidae</taxon>
        <taxon>Amphisphaeriales</taxon>
        <taxon>Apiosporaceae</taxon>
        <taxon>Apiospora</taxon>
    </lineage>
</organism>
<keyword evidence="2" id="KW-0489">Methyltransferase</keyword>
<dbReference type="Gene3D" id="3.40.50.150">
    <property type="entry name" value="Vaccinia Virus protein VP39"/>
    <property type="match status" value="1"/>
</dbReference>
<feature type="region of interest" description="Disordered" evidence="1">
    <location>
        <begin position="1"/>
        <end position="30"/>
    </location>
</feature>
<feature type="region of interest" description="Disordered" evidence="1">
    <location>
        <begin position="89"/>
        <end position="122"/>
    </location>
</feature>
<dbReference type="RefSeq" id="XP_066717350.1">
    <property type="nucleotide sequence ID" value="XM_066858081.1"/>
</dbReference>
<proteinExistence type="predicted"/>